<dbReference type="EMBL" id="JYDO01000126">
    <property type="protein sequence ID" value="KRZ69855.1"/>
    <property type="molecule type" value="Genomic_DNA"/>
</dbReference>
<evidence type="ECO:0000313" key="2">
    <source>
        <dbReference type="Proteomes" id="UP000054843"/>
    </source>
</evidence>
<evidence type="ECO:0000313" key="1">
    <source>
        <dbReference type="EMBL" id="KRZ69856.1"/>
    </source>
</evidence>
<comment type="caution">
    <text evidence="1">The sequence shown here is derived from an EMBL/GenBank/DDBJ whole genome shotgun (WGS) entry which is preliminary data.</text>
</comment>
<dbReference type="EMBL" id="JYDO01000126">
    <property type="protein sequence ID" value="KRZ69856.1"/>
    <property type="molecule type" value="Genomic_DNA"/>
</dbReference>
<gene>
    <name evidence="1" type="ORF">T10_7590</name>
</gene>
<dbReference type="AlphaFoldDB" id="A0A0V1MED2"/>
<dbReference type="Proteomes" id="UP000054843">
    <property type="component" value="Unassembled WGS sequence"/>
</dbReference>
<sequence>LTDLSEEERRKILFPHFKQASKQRALPSLFSVWLNIVELRVGGSSVHFVQSKRFDTASRTFGQKNLNSKKRFDVAIKQDAVVCSIRAFAALSHSRSLFQSVSQSVSHSPCRSVVRCVLLLL</sequence>
<keyword evidence="2" id="KW-1185">Reference proteome</keyword>
<accession>A0A0V1MED2</accession>
<feature type="non-terminal residue" evidence="1">
    <location>
        <position position="1"/>
    </location>
</feature>
<organism evidence="1 2">
    <name type="scientific">Trichinella papuae</name>
    <dbReference type="NCBI Taxonomy" id="268474"/>
    <lineage>
        <taxon>Eukaryota</taxon>
        <taxon>Metazoa</taxon>
        <taxon>Ecdysozoa</taxon>
        <taxon>Nematoda</taxon>
        <taxon>Enoplea</taxon>
        <taxon>Dorylaimia</taxon>
        <taxon>Trichinellida</taxon>
        <taxon>Trichinellidae</taxon>
        <taxon>Trichinella</taxon>
    </lineage>
</organism>
<name>A0A0V1MED2_9BILA</name>
<reference evidence="1 2" key="1">
    <citation type="submission" date="2015-01" db="EMBL/GenBank/DDBJ databases">
        <title>Evolution of Trichinella species and genotypes.</title>
        <authorList>
            <person name="Korhonen P.K."/>
            <person name="Edoardo P."/>
            <person name="Giuseppe L.R."/>
            <person name="Gasser R.B."/>
        </authorList>
    </citation>
    <scope>NUCLEOTIDE SEQUENCE [LARGE SCALE GENOMIC DNA]</scope>
    <source>
        <strain evidence="1">ISS1980</strain>
    </source>
</reference>
<proteinExistence type="predicted"/>
<protein>
    <submittedName>
        <fullName evidence="1">Uncharacterized protein</fullName>
    </submittedName>
</protein>
<feature type="non-terminal residue" evidence="1">
    <location>
        <position position="121"/>
    </location>
</feature>